<dbReference type="Proteomes" id="UP000215256">
    <property type="component" value="Chromosome 2"/>
</dbReference>
<keyword evidence="4 6" id="KW-1133">Transmembrane helix</keyword>
<evidence type="ECO:0000256" key="3">
    <source>
        <dbReference type="ARBA" id="ARBA00022692"/>
    </source>
</evidence>
<accession>A0A248U919</accession>
<name>A0A248U919_9HYPH</name>
<organism evidence="7 8">
    <name type="scientific">Ochrobactrum quorumnocens</name>
    <dbReference type="NCBI Taxonomy" id="271865"/>
    <lineage>
        <taxon>Bacteria</taxon>
        <taxon>Pseudomonadati</taxon>
        <taxon>Pseudomonadota</taxon>
        <taxon>Alphaproteobacteria</taxon>
        <taxon>Hyphomicrobiales</taxon>
        <taxon>Brucellaceae</taxon>
        <taxon>Brucella/Ochrobactrum group</taxon>
        <taxon>Ochrobactrum</taxon>
    </lineage>
</organism>
<keyword evidence="2" id="KW-1003">Cell membrane</keyword>
<reference evidence="7 8" key="1">
    <citation type="submission" date="2017-07" db="EMBL/GenBank/DDBJ databases">
        <title>Phylogenetic study on the rhizospheric bacterium Ochrobactrum sp. A44.</title>
        <authorList>
            <person name="Krzyzanowska D.M."/>
            <person name="Ossowicki A."/>
            <person name="Rajewska M."/>
            <person name="Maciag T."/>
            <person name="Kaczynski Z."/>
            <person name="Czerwicka M."/>
            <person name="Jafra S."/>
        </authorList>
    </citation>
    <scope>NUCLEOTIDE SEQUENCE [LARGE SCALE GENOMIC DNA]</scope>
    <source>
        <strain evidence="7 8">A44</strain>
    </source>
</reference>
<dbReference type="PANTHER" id="PTHR47089:SF1">
    <property type="entry name" value="GUANOSINE ABC TRANSPORTER PERMEASE PROTEIN NUPP"/>
    <property type="match status" value="1"/>
</dbReference>
<protein>
    <submittedName>
        <fullName evidence="7">Branched-chain amino acid transport system / permease component family protein</fullName>
    </submittedName>
</protein>
<dbReference type="KEGG" id="och:CES85_3972"/>
<dbReference type="GO" id="GO:0022857">
    <property type="term" value="F:transmembrane transporter activity"/>
    <property type="evidence" value="ECO:0007669"/>
    <property type="project" value="InterPro"/>
</dbReference>
<dbReference type="GO" id="GO:0005886">
    <property type="term" value="C:plasma membrane"/>
    <property type="evidence" value="ECO:0007669"/>
    <property type="project" value="UniProtKB-SubCell"/>
</dbReference>
<feature type="transmembrane region" description="Helical" evidence="6">
    <location>
        <begin position="273"/>
        <end position="292"/>
    </location>
</feature>
<proteinExistence type="predicted"/>
<sequence length="360" mass="38856">MRIELVKRPQPSKIFSAVSPLLALALTMVFGGLAFAMMGKDPFQALYVFFVEPLLDVWSWHELLVKATPLILIAVGLCVCFLSNNWNIGAEGQFIIGAITGSILPVMFPELQLWIVLPLMMLMGMAGGAAYASIPALLKVRFNTNEILTSLMLVYVAQLFLDWLVRGPWRNPDGYNFPETRQFNPSAVLPEIWSASGRAHWGFIFAILAAVAVWFLLAKTLKGFEVKVIGQSPRAGRFAGFSSGKLVFFVFAVSGALAGLAGMAETSGAIGQLRPVISPGYGFTAIIVAFLGRLNPLGAIAAGFVLALSYLGGEAAQVAIGISEKSARVFQGMILFFVLACDTLIHYRIRFVAGRSAGKV</sequence>
<feature type="transmembrane region" description="Helical" evidence="6">
    <location>
        <begin position="299"/>
        <end position="323"/>
    </location>
</feature>
<feature type="transmembrane region" description="Helical" evidence="6">
    <location>
        <begin position="114"/>
        <end position="134"/>
    </location>
</feature>
<dbReference type="AlphaFoldDB" id="A0A248U919"/>
<keyword evidence="3 6" id="KW-0812">Transmembrane</keyword>
<feature type="transmembrane region" description="Helical" evidence="6">
    <location>
        <begin position="238"/>
        <end position="261"/>
    </location>
</feature>
<gene>
    <name evidence="7" type="ORF">CES85_3972</name>
</gene>
<keyword evidence="5 6" id="KW-0472">Membrane</keyword>
<feature type="transmembrane region" description="Helical" evidence="6">
    <location>
        <begin position="89"/>
        <end position="108"/>
    </location>
</feature>
<feature type="transmembrane region" description="Helical" evidence="6">
    <location>
        <begin position="329"/>
        <end position="349"/>
    </location>
</feature>
<dbReference type="EMBL" id="CP022603">
    <property type="protein sequence ID" value="ASV83194.1"/>
    <property type="molecule type" value="Genomic_DNA"/>
</dbReference>
<feature type="transmembrane region" description="Helical" evidence="6">
    <location>
        <begin position="21"/>
        <end position="38"/>
    </location>
</feature>
<evidence type="ECO:0000313" key="7">
    <source>
        <dbReference type="EMBL" id="ASV83194.1"/>
    </source>
</evidence>
<feature type="transmembrane region" description="Helical" evidence="6">
    <location>
        <begin position="58"/>
        <end position="82"/>
    </location>
</feature>
<dbReference type="InterPro" id="IPR001851">
    <property type="entry name" value="ABC_transp_permease"/>
</dbReference>
<dbReference type="Pfam" id="PF02653">
    <property type="entry name" value="BPD_transp_2"/>
    <property type="match status" value="1"/>
</dbReference>
<evidence type="ECO:0000256" key="4">
    <source>
        <dbReference type="ARBA" id="ARBA00022989"/>
    </source>
</evidence>
<evidence type="ECO:0000256" key="6">
    <source>
        <dbReference type="SAM" id="Phobius"/>
    </source>
</evidence>
<evidence type="ECO:0000256" key="2">
    <source>
        <dbReference type="ARBA" id="ARBA00022475"/>
    </source>
</evidence>
<dbReference type="CDD" id="cd06580">
    <property type="entry name" value="TM_PBP1_transp_TpRbsC_like"/>
    <property type="match status" value="1"/>
</dbReference>
<evidence type="ECO:0000256" key="5">
    <source>
        <dbReference type="ARBA" id="ARBA00023136"/>
    </source>
</evidence>
<evidence type="ECO:0000313" key="8">
    <source>
        <dbReference type="Proteomes" id="UP000215256"/>
    </source>
</evidence>
<dbReference type="PANTHER" id="PTHR47089">
    <property type="entry name" value="ABC TRANSPORTER, PERMEASE PROTEIN"/>
    <property type="match status" value="1"/>
</dbReference>
<dbReference type="OrthoDB" id="9809785at2"/>
<dbReference type="RefSeq" id="WP_095444199.1">
    <property type="nucleotide sequence ID" value="NZ_CP022603.1"/>
</dbReference>
<comment type="subcellular location">
    <subcellularLocation>
        <location evidence="1">Cell membrane</location>
        <topology evidence="1">Multi-pass membrane protein</topology>
    </subcellularLocation>
</comment>
<feature type="transmembrane region" description="Helical" evidence="6">
    <location>
        <begin position="199"/>
        <end position="217"/>
    </location>
</feature>
<feature type="transmembrane region" description="Helical" evidence="6">
    <location>
        <begin position="146"/>
        <end position="165"/>
    </location>
</feature>
<evidence type="ECO:0000256" key="1">
    <source>
        <dbReference type="ARBA" id="ARBA00004651"/>
    </source>
</evidence>